<protein>
    <submittedName>
        <fullName evidence="2">Uncharacterized protein</fullName>
    </submittedName>
</protein>
<dbReference type="Proteomes" id="UP000036681">
    <property type="component" value="Unplaced"/>
</dbReference>
<reference evidence="2" key="1">
    <citation type="submission" date="2023-03" db="UniProtKB">
        <authorList>
            <consortium name="WormBaseParasite"/>
        </authorList>
    </citation>
    <scope>IDENTIFICATION</scope>
</reference>
<evidence type="ECO:0000313" key="1">
    <source>
        <dbReference type="Proteomes" id="UP000036681"/>
    </source>
</evidence>
<organism evidence="1 2">
    <name type="scientific">Ascaris lumbricoides</name>
    <name type="common">Giant roundworm</name>
    <dbReference type="NCBI Taxonomy" id="6252"/>
    <lineage>
        <taxon>Eukaryota</taxon>
        <taxon>Metazoa</taxon>
        <taxon>Ecdysozoa</taxon>
        <taxon>Nematoda</taxon>
        <taxon>Chromadorea</taxon>
        <taxon>Rhabditida</taxon>
        <taxon>Spirurina</taxon>
        <taxon>Ascaridomorpha</taxon>
        <taxon>Ascaridoidea</taxon>
        <taxon>Ascarididae</taxon>
        <taxon>Ascaris</taxon>
    </lineage>
</organism>
<accession>A0A9J2PIC5</accession>
<proteinExistence type="predicted"/>
<keyword evidence="1" id="KW-1185">Reference proteome</keyword>
<name>A0A9J2PIC5_ASCLU</name>
<evidence type="ECO:0000313" key="2">
    <source>
        <dbReference type="WBParaSite" id="ALUE_0000924301-mRNA-1"/>
    </source>
</evidence>
<dbReference type="WBParaSite" id="ALUE_0000924301-mRNA-1">
    <property type="protein sequence ID" value="ALUE_0000924301-mRNA-1"/>
    <property type="gene ID" value="ALUE_0000924301"/>
</dbReference>
<dbReference type="AlphaFoldDB" id="A0A9J2PIC5"/>
<sequence>MNIICSFEGSSPNLYWHVSNILKYLIMRTSKMQSTVGLITRKMLVQVLIDPINNFVSILRKPIDIALHSCFCVQQHLTVLI</sequence>